<dbReference type="AlphaFoldDB" id="A0AA86UAX4"/>
<dbReference type="EMBL" id="CAXDID020000129">
    <property type="protein sequence ID" value="CAL6034705.1"/>
    <property type="molecule type" value="Genomic_DNA"/>
</dbReference>
<dbReference type="Proteomes" id="UP001642409">
    <property type="component" value="Unassembled WGS sequence"/>
</dbReference>
<organism evidence="1">
    <name type="scientific">Hexamita inflata</name>
    <dbReference type="NCBI Taxonomy" id="28002"/>
    <lineage>
        <taxon>Eukaryota</taxon>
        <taxon>Metamonada</taxon>
        <taxon>Diplomonadida</taxon>
        <taxon>Hexamitidae</taxon>
        <taxon>Hexamitinae</taxon>
        <taxon>Hexamita</taxon>
    </lineage>
</organism>
<evidence type="ECO:0000313" key="2">
    <source>
        <dbReference type="EMBL" id="CAL6034705.1"/>
    </source>
</evidence>
<protein>
    <submittedName>
        <fullName evidence="2">Hypothetical_protein</fullName>
    </submittedName>
</protein>
<comment type="caution">
    <text evidence="1">The sequence shown here is derived from an EMBL/GenBank/DDBJ whole genome shotgun (WGS) entry which is preliminary data.</text>
</comment>
<reference evidence="2 3" key="2">
    <citation type="submission" date="2024-07" db="EMBL/GenBank/DDBJ databases">
        <authorList>
            <person name="Akdeniz Z."/>
        </authorList>
    </citation>
    <scope>NUCLEOTIDE SEQUENCE [LARGE SCALE GENOMIC DNA]</scope>
</reference>
<gene>
    <name evidence="2" type="ORF">HINF_LOCUS35577</name>
    <name evidence="1" type="ORF">HINF_LOCUS35969</name>
</gene>
<accession>A0AA86UAX4</accession>
<evidence type="ECO:0000313" key="1">
    <source>
        <dbReference type="EMBL" id="CAI9948324.1"/>
    </source>
</evidence>
<sequence>MILIFSYQIQELCSTGFVLQNQSCVCHFKLSSNSSKCVLACSEANEIEIKGKCVQISKKTANIFSECVKTAECQTGAICADNACYCDVANGYVVQIIQAQPDDYVICSSCQDRYGPGVKFDAYANSYAKHRSSIVF</sequence>
<keyword evidence="3" id="KW-1185">Reference proteome</keyword>
<dbReference type="EMBL" id="CATOUU010000788">
    <property type="protein sequence ID" value="CAI9948324.1"/>
    <property type="molecule type" value="Genomic_DNA"/>
</dbReference>
<name>A0AA86UAX4_9EUKA</name>
<proteinExistence type="predicted"/>
<reference evidence="1" key="1">
    <citation type="submission" date="2023-06" db="EMBL/GenBank/DDBJ databases">
        <authorList>
            <person name="Kurt Z."/>
        </authorList>
    </citation>
    <scope>NUCLEOTIDE SEQUENCE</scope>
</reference>
<evidence type="ECO:0000313" key="3">
    <source>
        <dbReference type="Proteomes" id="UP001642409"/>
    </source>
</evidence>